<accession>A0ABT3GRX7</accession>
<feature type="compositionally biased region" description="Acidic residues" evidence="1">
    <location>
        <begin position="717"/>
        <end position="736"/>
    </location>
</feature>
<evidence type="ECO:0000313" key="3">
    <source>
        <dbReference type="Proteomes" id="UP001320876"/>
    </source>
</evidence>
<feature type="region of interest" description="Disordered" evidence="1">
    <location>
        <begin position="520"/>
        <end position="540"/>
    </location>
</feature>
<organism evidence="2 3">
    <name type="scientific">Luteolibacter arcticus</name>
    <dbReference type="NCBI Taxonomy" id="1581411"/>
    <lineage>
        <taxon>Bacteria</taxon>
        <taxon>Pseudomonadati</taxon>
        <taxon>Verrucomicrobiota</taxon>
        <taxon>Verrucomicrobiia</taxon>
        <taxon>Verrucomicrobiales</taxon>
        <taxon>Verrucomicrobiaceae</taxon>
        <taxon>Luteolibacter</taxon>
    </lineage>
</organism>
<comment type="caution">
    <text evidence="2">The sequence shown here is derived from an EMBL/GenBank/DDBJ whole genome shotgun (WGS) entry which is preliminary data.</text>
</comment>
<dbReference type="RefSeq" id="WP_264490383.1">
    <property type="nucleotide sequence ID" value="NZ_JAPDDT010000023.1"/>
</dbReference>
<dbReference type="EMBL" id="JAPDDT010000023">
    <property type="protein sequence ID" value="MCW1926275.1"/>
    <property type="molecule type" value="Genomic_DNA"/>
</dbReference>
<gene>
    <name evidence="2" type="ORF">OKA05_27220</name>
</gene>
<dbReference type="Proteomes" id="UP001320876">
    <property type="component" value="Unassembled WGS sequence"/>
</dbReference>
<feature type="region of interest" description="Disordered" evidence="1">
    <location>
        <begin position="712"/>
        <end position="743"/>
    </location>
</feature>
<evidence type="ECO:0008006" key="4">
    <source>
        <dbReference type="Google" id="ProtNLM"/>
    </source>
</evidence>
<keyword evidence="3" id="KW-1185">Reference proteome</keyword>
<reference evidence="2 3" key="1">
    <citation type="submission" date="2022-10" db="EMBL/GenBank/DDBJ databases">
        <title>Luteolibacter arcticus strain CCTCC AB 2014275, whole genome shotgun sequencing project.</title>
        <authorList>
            <person name="Zhao G."/>
            <person name="Shen L."/>
        </authorList>
    </citation>
    <scope>NUCLEOTIDE SEQUENCE [LARGE SCALE GENOMIC DNA]</scope>
    <source>
        <strain evidence="2 3">CCTCC AB 2014275</strain>
    </source>
</reference>
<protein>
    <recommendedName>
        <fullName evidence="4">Tip attachment protein J domain-containing protein</fullName>
    </recommendedName>
</protein>
<evidence type="ECO:0000313" key="2">
    <source>
        <dbReference type="EMBL" id="MCW1926275.1"/>
    </source>
</evidence>
<proteinExistence type="predicted"/>
<evidence type="ECO:0000256" key="1">
    <source>
        <dbReference type="SAM" id="MobiDB-lite"/>
    </source>
</evidence>
<sequence>MSATWAINGTALSALGLEFAGGTFNTGTRSIMSLRRVVDMDAAEILPWGTAVTLTRNGTAFFQGKVNSLPTSATGTSEGQEIDIVDAWQDLEDTIYKEEWPAGSSSVMLPIAILGRKSNGAECTDAEQIAEAVNYAADNGVAIQMGSIPAGLPLWQSEVRNVTCAEVIRLSLRFHPDWVPWIDHSTSPPTLNFTPRASMATRTIDIDEGQTESVNITRRDDLKPEAVQILYLNATIIDGQTFRDWIEDIYPAPATGPRVISNVIELAGGQMQFQKQRIQTRTIPTDAEEVREWLKKKYPPIKDIPDAAFTTFHTANTLIPDELDEDLPPPVNPRATRIEREEDDDAEDFPRELVSGSIEDWMRRKVGKVHIDFGITISATATAEERKLLEPIEAMQGKTVTATNAITKVYKGITQWVAPEAAPSGIAAAIYNSLSAYQFEGSITTVMEDVSGDRFHGCKLNITGGKGEWATMNAMVHSVSFDIATGATTISVGPAPFLAAQDMLELRRLLRGRSVTWMSEQERTSNELGADADPGSKGDTVGGFTVPTEETQIFVPPRSMYAPYLGRENPDRLFIHPGTVRFLRIAEEDPADSDELAGLQVTPVFPTIFDTPIDQDTAPFFDVAGRDDCSIWLISDRLRCPGASFVPTEDEETHKLEIYERDEKPAKADGELHTCIAKMDLPTVAGKKTIANLKQLIEGHVDVWYKCLNDESPGSGDDSDDDDFGSSDFESEDEIDPSPSDSKDCKYKIAATWFNRADCYKEGKEVYAVWRVKIGIISIKNRCPGGWMAKITMQGGNCVPYAGQTCDGGTVIVPLTQQINELGAQFRFPVPPACFPTSLTVTIIGDSGDDETPHECCDTEFSQTFASSWPRYCHSTCSTTVVPPP</sequence>
<name>A0ABT3GRX7_9BACT</name>